<accession>A0A9E7U9F1</accession>
<dbReference type="PANTHER" id="PTHR42200">
    <property type="entry name" value="ARCHAEAL FLAGELLA-RELATED PROTEIN F-RELATED"/>
    <property type="match status" value="1"/>
</dbReference>
<dbReference type="KEGG" id="ssai:N0B31_12565"/>
<dbReference type="GeneID" id="74943269"/>
<proteinExistence type="predicted"/>
<dbReference type="GO" id="GO:0005198">
    <property type="term" value="F:structural molecule activity"/>
    <property type="evidence" value="ECO:0007669"/>
    <property type="project" value="InterPro"/>
</dbReference>
<evidence type="ECO:0000313" key="1">
    <source>
        <dbReference type="EMBL" id="UWM52982.1"/>
    </source>
</evidence>
<evidence type="ECO:0000313" key="2">
    <source>
        <dbReference type="Proteomes" id="UP001057580"/>
    </source>
</evidence>
<gene>
    <name evidence="1" type="ORF">N0B31_12565</name>
</gene>
<dbReference type="RefSeq" id="WP_260591977.1">
    <property type="nucleotide sequence ID" value="NZ_CP104003.1"/>
</dbReference>
<dbReference type="EMBL" id="CP104003">
    <property type="protein sequence ID" value="UWM52982.1"/>
    <property type="molecule type" value="Genomic_DNA"/>
</dbReference>
<keyword evidence="2" id="KW-1185">Reference proteome</keyword>
<name>A0A9E7U9F1_9EURY</name>
<dbReference type="Pfam" id="PF01917">
    <property type="entry name" value="Flagellin_arch-type"/>
    <property type="match status" value="1"/>
</dbReference>
<dbReference type="AlphaFoldDB" id="A0A9E7U9F1"/>
<sequence>MGFGVSGATAVVVVGLFVSAGIFYDAAATSYEAVDEAEDDRAEALLEQRNTAVAVANAAIQSPGNALVVTMENTGSTTLGVPETTLLAENVVVPHDANATWAVESDTGTEVWLPGETLEVTVSRTWLDTTFDGGDPTRVKVATDTGVSDAAEVR</sequence>
<organism evidence="1 2">
    <name type="scientific">Salinirubellus salinus</name>
    <dbReference type="NCBI Taxonomy" id="1364945"/>
    <lineage>
        <taxon>Archaea</taxon>
        <taxon>Methanobacteriati</taxon>
        <taxon>Methanobacteriota</taxon>
        <taxon>Stenosarchaea group</taxon>
        <taxon>Halobacteria</taxon>
        <taxon>Halobacteriales</taxon>
        <taxon>Natronomonadaceae</taxon>
        <taxon>Salinirubellus</taxon>
    </lineage>
</organism>
<dbReference type="GO" id="GO:0097588">
    <property type="term" value="P:archaeal or bacterial-type flagellum-dependent cell motility"/>
    <property type="evidence" value="ECO:0007669"/>
    <property type="project" value="InterPro"/>
</dbReference>
<dbReference type="InterPro" id="IPR002774">
    <property type="entry name" value="Flagellin_arc-type"/>
</dbReference>
<dbReference type="PANTHER" id="PTHR42200:SF2">
    <property type="entry name" value="ARCHAEAL FLAGELLA-RELATED PROTEIN F"/>
    <property type="match status" value="1"/>
</dbReference>
<reference evidence="1" key="1">
    <citation type="submission" date="2022-09" db="EMBL/GenBank/DDBJ databases">
        <title>Diverse halophilic archaea isolated from saline environments.</title>
        <authorList>
            <person name="Cui H.-L."/>
        </authorList>
    </citation>
    <scope>NUCLEOTIDE SEQUENCE</scope>
    <source>
        <strain evidence="1">ZS-35-S2</strain>
    </source>
</reference>
<protein>
    <submittedName>
        <fullName evidence="1">Fla cluster protein FlaF</fullName>
    </submittedName>
</protein>
<dbReference type="Proteomes" id="UP001057580">
    <property type="component" value="Chromosome"/>
</dbReference>